<reference evidence="4" key="1">
    <citation type="submission" date="2016-06" db="EMBL/GenBank/DDBJ databases">
        <title>Parallel loss of symbiosis genes in relatives of nitrogen-fixing non-legume Parasponia.</title>
        <authorList>
            <person name="Van Velzen R."/>
            <person name="Holmer R."/>
            <person name="Bu F."/>
            <person name="Rutten L."/>
            <person name="Van Zeijl A."/>
            <person name="Liu W."/>
            <person name="Santuari L."/>
            <person name="Cao Q."/>
            <person name="Sharma T."/>
            <person name="Shen D."/>
            <person name="Roswanjaya Y."/>
            <person name="Wardhani T."/>
            <person name="Kalhor M.S."/>
            <person name="Jansen J."/>
            <person name="Van den Hoogen J."/>
            <person name="Gungor B."/>
            <person name="Hartog M."/>
            <person name="Hontelez J."/>
            <person name="Verver J."/>
            <person name="Yang W.-C."/>
            <person name="Schijlen E."/>
            <person name="Repin R."/>
            <person name="Schilthuizen M."/>
            <person name="Schranz E."/>
            <person name="Heidstra R."/>
            <person name="Miyata K."/>
            <person name="Fedorova E."/>
            <person name="Kohlen W."/>
            <person name="Bisseling T."/>
            <person name="Smit S."/>
            <person name="Geurts R."/>
        </authorList>
    </citation>
    <scope>NUCLEOTIDE SEQUENCE [LARGE SCALE GENOMIC DNA]</scope>
    <source>
        <strain evidence="4">cv. RG33-2</strain>
    </source>
</reference>
<evidence type="ECO:0000259" key="2">
    <source>
        <dbReference type="Pfam" id="PF13968"/>
    </source>
</evidence>
<feature type="transmembrane region" description="Helical" evidence="1">
    <location>
        <begin position="308"/>
        <end position="328"/>
    </location>
</feature>
<keyword evidence="1" id="KW-0812">Transmembrane</keyword>
<dbReference type="STRING" id="63057.A0A2P5BCY7"/>
<feature type="transmembrane region" description="Helical" evidence="1">
    <location>
        <begin position="55"/>
        <end position="75"/>
    </location>
</feature>
<keyword evidence="4" id="KW-1185">Reference proteome</keyword>
<evidence type="ECO:0000313" key="4">
    <source>
        <dbReference type="Proteomes" id="UP000237000"/>
    </source>
</evidence>
<dbReference type="PANTHER" id="PTHR31325">
    <property type="entry name" value="OS01G0798800 PROTEIN-RELATED"/>
    <property type="match status" value="1"/>
</dbReference>
<accession>A0A2P5BCY7</accession>
<organism evidence="3 4">
    <name type="scientific">Trema orientale</name>
    <name type="common">Charcoal tree</name>
    <name type="synonym">Celtis orientalis</name>
    <dbReference type="NCBI Taxonomy" id="63057"/>
    <lineage>
        <taxon>Eukaryota</taxon>
        <taxon>Viridiplantae</taxon>
        <taxon>Streptophyta</taxon>
        <taxon>Embryophyta</taxon>
        <taxon>Tracheophyta</taxon>
        <taxon>Spermatophyta</taxon>
        <taxon>Magnoliopsida</taxon>
        <taxon>eudicotyledons</taxon>
        <taxon>Gunneridae</taxon>
        <taxon>Pentapetalae</taxon>
        <taxon>rosids</taxon>
        <taxon>fabids</taxon>
        <taxon>Rosales</taxon>
        <taxon>Cannabaceae</taxon>
        <taxon>Trema</taxon>
    </lineage>
</organism>
<protein>
    <recommendedName>
        <fullName evidence="2">DUF4220 domain-containing protein</fullName>
    </recommendedName>
</protein>
<evidence type="ECO:0000313" key="3">
    <source>
        <dbReference type="EMBL" id="PON46652.1"/>
    </source>
</evidence>
<proteinExistence type="predicted"/>
<dbReference type="InterPro" id="IPR025315">
    <property type="entry name" value="DUF4220"/>
</dbReference>
<dbReference type="Pfam" id="PF13968">
    <property type="entry name" value="DUF4220"/>
    <property type="match status" value="1"/>
</dbReference>
<sequence>KEPKMGHGQAQALVNDVRKLYDMWNLRICLMVSLFLQAFLMSVASLRKRHKSHFLHLWIWSAYLLADWIAAYALGQTVQSPGGDLDNPKKGEDLALFWGQFLLLHLAGPDSITSFSLGDNGVWLKSLFALLYQAVATIYSFVLLALAKNNKLWIPTVLVFVVGLIKCYERMKALLNAGFDHLGETLLPEPYPGLDYEEAVSIYRTMRGVQVETQPEKMTVSINDENKNLIGVHDHDDIKLLCVAHSFFEEFKVLFTGSSLSFQNRETSRDYFLRCRYSDAFRLIEYELSFLHDLMHTKMAVLQNTLGYIRRFICFSAVLAAFILFYIAEKQGYVRIDVNLTYALLIGTISLDILSLAKLIFSEWSVIRSPRIRHLIPAFILRRKRWSRSVFQYNMFKYCLYKRTTRLLHRLARYIFDSTGFVDKMRAMWYSSLETVTEDVKNFIFEELKMKSMKANDLKVAKDACSQRGLGALLQSSSGYTKLKWSITEFHYMESLLLWHLATELCDHNNTQNSLSDEVKNQIKFCKLISSYMFYLLVVQPTMLSQEMGNWSIVLQDTHAEARRFFVKHSISHQKEACQKLMSVETPYRPAAVKGPKSKSLLFDACILAKELQDMEEQWEVMCRVWMELMSFAAISCSPTIHAQQPSRGGELLTFTWLLMNHLGLGAQFSEQVSHG</sequence>
<dbReference type="OrthoDB" id="1193369at2759"/>
<dbReference type="AlphaFoldDB" id="A0A2P5BCY7"/>
<dbReference type="Pfam" id="PF04578">
    <property type="entry name" value="DUF594"/>
    <property type="match status" value="1"/>
</dbReference>
<keyword evidence="1" id="KW-0472">Membrane</keyword>
<name>A0A2P5BCY7_TREOI</name>
<dbReference type="Proteomes" id="UP000237000">
    <property type="component" value="Unassembled WGS sequence"/>
</dbReference>
<comment type="caution">
    <text evidence="3">The sequence shown here is derived from an EMBL/GenBank/DDBJ whole genome shotgun (WGS) entry which is preliminary data.</text>
</comment>
<dbReference type="InParanoid" id="A0A2P5BCY7"/>
<feature type="transmembrane region" description="Helical" evidence="1">
    <location>
        <begin position="24"/>
        <end position="43"/>
    </location>
</feature>
<evidence type="ECO:0000256" key="1">
    <source>
        <dbReference type="SAM" id="Phobius"/>
    </source>
</evidence>
<dbReference type="InterPro" id="IPR007658">
    <property type="entry name" value="DUF594"/>
</dbReference>
<feature type="non-terminal residue" evidence="3">
    <location>
        <position position="1"/>
    </location>
</feature>
<feature type="transmembrane region" description="Helical" evidence="1">
    <location>
        <begin position="127"/>
        <end position="146"/>
    </location>
</feature>
<feature type="domain" description="DUF4220" evidence="2">
    <location>
        <begin position="60"/>
        <end position="398"/>
    </location>
</feature>
<keyword evidence="1" id="KW-1133">Transmembrane helix</keyword>
<dbReference type="EMBL" id="JXTC01000550">
    <property type="protein sequence ID" value="PON46652.1"/>
    <property type="molecule type" value="Genomic_DNA"/>
</dbReference>
<gene>
    <name evidence="3" type="ORF">TorRG33x02_325520</name>
</gene>